<dbReference type="RefSeq" id="WP_133769176.1">
    <property type="nucleotide sequence ID" value="NZ_SNZR01000011.1"/>
</dbReference>
<dbReference type="AlphaFoldDB" id="A0A4R7C6N9"/>
<comment type="caution">
    <text evidence="2">The sequence shown here is derived from an EMBL/GenBank/DDBJ whole genome shotgun (WGS) entry which is preliminary data.</text>
</comment>
<protein>
    <submittedName>
        <fullName evidence="2">Uncharacterized protein</fullName>
    </submittedName>
</protein>
<gene>
    <name evidence="2" type="ORF">EV668_1542</name>
</gene>
<accession>A0A4R7C6N9</accession>
<dbReference type="EMBL" id="SNZR01000011">
    <property type="protein sequence ID" value="TDR94260.1"/>
    <property type="molecule type" value="Genomic_DNA"/>
</dbReference>
<evidence type="ECO:0000256" key="1">
    <source>
        <dbReference type="SAM" id="SignalP"/>
    </source>
</evidence>
<proteinExistence type="predicted"/>
<evidence type="ECO:0000313" key="3">
    <source>
        <dbReference type="Proteomes" id="UP000295122"/>
    </source>
</evidence>
<evidence type="ECO:0000313" key="2">
    <source>
        <dbReference type="EMBL" id="TDR94260.1"/>
    </source>
</evidence>
<keyword evidence="1" id="KW-0732">Signal</keyword>
<feature type="signal peptide" evidence="1">
    <location>
        <begin position="1"/>
        <end position="22"/>
    </location>
</feature>
<organism evidence="2 3">
    <name type="scientific">Enterovirga rhinocerotis</name>
    <dbReference type="NCBI Taxonomy" id="1339210"/>
    <lineage>
        <taxon>Bacteria</taxon>
        <taxon>Pseudomonadati</taxon>
        <taxon>Pseudomonadota</taxon>
        <taxon>Alphaproteobacteria</taxon>
        <taxon>Hyphomicrobiales</taxon>
        <taxon>Methylobacteriaceae</taxon>
        <taxon>Enterovirga</taxon>
    </lineage>
</organism>
<feature type="chain" id="PRO_5020864807" evidence="1">
    <location>
        <begin position="23"/>
        <end position="143"/>
    </location>
</feature>
<dbReference type="Proteomes" id="UP000295122">
    <property type="component" value="Unassembled WGS sequence"/>
</dbReference>
<sequence length="143" mass="16120">MKLVRRAALVALGLSIAGGATAQVQREVGPGHLPPIARDYKSQIVSWSRAFFADPAAVRGTLLSDPVLIRDDTGRLLWLVCLQADNTYPYARQPQPDRHAFGFAPNYFSAPNERRFSTLTREDCDARRLTWRPFRTTSHARLR</sequence>
<name>A0A4R7C6N9_9HYPH</name>
<reference evidence="2 3" key="1">
    <citation type="submission" date="2019-03" db="EMBL/GenBank/DDBJ databases">
        <title>Genomic Encyclopedia of Type Strains, Phase IV (KMG-IV): sequencing the most valuable type-strain genomes for metagenomic binning, comparative biology and taxonomic classification.</title>
        <authorList>
            <person name="Goeker M."/>
        </authorList>
    </citation>
    <scope>NUCLEOTIDE SEQUENCE [LARGE SCALE GENOMIC DNA]</scope>
    <source>
        <strain evidence="2 3">DSM 25903</strain>
    </source>
</reference>
<keyword evidence="3" id="KW-1185">Reference proteome</keyword>